<feature type="compositionally biased region" description="Low complexity" evidence="1">
    <location>
        <begin position="183"/>
        <end position="198"/>
    </location>
</feature>
<dbReference type="OrthoDB" id="10337326at2759"/>
<organism evidence="2 3">
    <name type="scientific">Lipomyces starkeyi NRRL Y-11557</name>
    <dbReference type="NCBI Taxonomy" id="675824"/>
    <lineage>
        <taxon>Eukaryota</taxon>
        <taxon>Fungi</taxon>
        <taxon>Dikarya</taxon>
        <taxon>Ascomycota</taxon>
        <taxon>Saccharomycotina</taxon>
        <taxon>Lipomycetes</taxon>
        <taxon>Lipomycetales</taxon>
        <taxon>Lipomycetaceae</taxon>
        <taxon>Lipomyces</taxon>
    </lineage>
</organism>
<feature type="region of interest" description="Disordered" evidence="1">
    <location>
        <begin position="575"/>
        <end position="604"/>
    </location>
</feature>
<dbReference type="AlphaFoldDB" id="A0A1E3Q709"/>
<feature type="compositionally biased region" description="Low complexity" evidence="1">
    <location>
        <begin position="578"/>
        <end position="587"/>
    </location>
</feature>
<accession>A0A1E3Q709</accession>
<dbReference type="EMBL" id="KV454293">
    <property type="protein sequence ID" value="ODQ73473.1"/>
    <property type="molecule type" value="Genomic_DNA"/>
</dbReference>
<feature type="compositionally biased region" description="Low complexity" evidence="1">
    <location>
        <begin position="50"/>
        <end position="64"/>
    </location>
</feature>
<feature type="compositionally biased region" description="Polar residues" evidence="1">
    <location>
        <begin position="200"/>
        <end position="214"/>
    </location>
</feature>
<keyword evidence="3" id="KW-1185">Reference proteome</keyword>
<feature type="region of interest" description="Disordered" evidence="1">
    <location>
        <begin position="1"/>
        <end position="65"/>
    </location>
</feature>
<name>A0A1E3Q709_LIPST</name>
<feature type="region of interest" description="Disordered" evidence="1">
    <location>
        <begin position="183"/>
        <end position="240"/>
    </location>
</feature>
<sequence>MSFFHPSSHPLNPFGSGPHPQHPPFFPITIPPPPGLAPPPSPMQRPTLISSPSRQSLSDDSFSPMKIGSDGARKKIYVRTDEEQFALPMSKVETNEDLVILLSRLFSPDILHRLQIRYDTTAVDSKGNPAGLISGGAVIYPEYWESLIEDGMRIMIKVLPEDGEMSSNYGGSISESSRILSQSSSSSTSITETSRVISGVQDQLKNSTALTSSPENERSTRHQPAIPPIGPPTNKENDSLRAEDLKPRTYSSAVKQTMVQPLGVSTNLVNSSNSNVRTHATQHFQQVVVMPEDSASLQSQKIFRPGRMSAMTPAEAALKSVTDPYGLTYQSCITLLVPLLPDYRRLTHPRLSPNIVTIRPCHENTLWIFCVIQRTLHPVTVRAFETIDIEELILRVVPPEIGKEKAVVLWRNMKFGGEGIGSKYNAKKETRGTGGRNMWKRNLAVLAVKNAEVFVVVFETPQNYHRHAVLAQQPGVIDLTAEQSHTHAATGAGSSPTRVPFQGISQNYPGPELAYIDYNAFQRQPYVQKYSPALSATPSVSRITSGAQTQLVSLTTSRDADKISSISESSAVEKPACSVVQEVSSETESQHDNVNEIDINADVD</sequence>
<gene>
    <name evidence="2" type="ORF">LIPSTDRAFT_70470</name>
</gene>
<evidence type="ECO:0000256" key="1">
    <source>
        <dbReference type="SAM" id="MobiDB-lite"/>
    </source>
</evidence>
<reference evidence="2 3" key="1">
    <citation type="journal article" date="2016" name="Proc. Natl. Acad. Sci. U.S.A.">
        <title>Comparative genomics of biotechnologically important yeasts.</title>
        <authorList>
            <person name="Riley R."/>
            <person name="Haridas S."/>
            <person name="Wolfe K.H."/>
            <person name="Lopes M.R."/>
            <person name="Hittinger C.T."/>
            <person name="Goeker M."/>
            <person name="Salamov A.A."/>
            <person name="Wisecaver J.H."/>
            <person name="Long T.M."/>
            <person name="Calvey C.H."/>
            <person name="Aerts A.L."/>
            <person name="Barry K.W."/>
            <person name="Choi C."/>
            <person name="Clum A."/>
            <person name="Coughlan A.Y."/>
            <person name="Deshpande S."/>
            <person name="Douglass A.P."/>
            <person name="Hanson S.J."/>
            <person name="Klenk H.-P."/>
            <person name="LaButti K.M."/>
            <person name="Lapidus A."/>
            <person name="Lindquist E.A."/>
            <person name="Lipzen A.M."/>
            <person name="Meier-Kolthoff J.P."/>
            <person name="Ohm R.A."/>
            <person name="Otillar R.P."/>
            <person name="Pangilinan J.L."/>
            <person name="Peng Y."/>
            <person name="Rokas A."/>
            <person name="Rosa C.A."/>
            <person name="Scheuner C."/>
            <person name="Sibirny A.A."/>
            <person name="Slot J.C."/>
            <person name="Stielow J.B."/>
            <person name="Sun H."/>
            <person name="Kurtzman C.P."/>
            <person name="Blackwell M."/>
            <person name="Grigoriev I.V."/>
            <person name="Jeffries T.W."/>
        </authorList>
    </citation>
    <scope>NUCLEOTIDE SEQUENCE [LARGE SCALE GENOMIC DNA]</scope>
    <source>
        <strain evidence="2 3">NRRL Y-11557</strain>
    </source>
</reference>
<evidence type="ECO:0000313" key="2">
    <source>
        <dbReference type="EMBL" id="ODQ73473.1"/>
    </source>
</evidence>
<protein>
    <submittedName>
        <fullName evidence="2">Uncharacterized protein</fullName>
    </submittedName>
</protein>
<proteinExistence type="predicted"/>
<evidence type="ECO:0000313" key="3">
    <source>
        <dbReference type="Proteomes" id="UP000094385"/>
    </source>
</evidence>
<dbReference type="Proteomes" id="UP000094385">
    <property type="component" value="Unassembled WGS sequence"/>
</dbReference>
<feature type="compositionally biased region" description="Pro residues" evidence="1">
    <location>
        <begin position="20"/>
        <end position="43"/>
    </location>
</feature>